<dbReference type="SFLD" id="SFLDG01072">
    <property type="entry name" value="dehydrogenase_like"/>
    <property type="match status" value="1"/>
</dbReference>
<evidence type="ECO:0000256" key="4">
    <source>
        <dbReference type="ARBA" id="ARBA00023004"/>
    </source>
</evidence>
<dbReference type="EMBL" id="JBBUTH010000004">
    <property type="protein sequence ID" value="MEK8050316.1"/>
    <property type="molecule type" value="Genomic_DNA"/>
</dbReference>
<dbReference type="InterPro" id="IPR023867">
    <property type="entry name" value="Sulphatase_maturase_rSAM"/>
</dbReference>
<keyword evidence="2" id="KW-0949">S-adenosyl-L-methionine</keyword>
<feature type="domain" description="Radical SAM core" evidence="6">
    <location>
        <begin position="15"/>
        <end position="237"/>
    </location>
</feature>
<evidence type="ECO:0000313" key="7">
    <source>
        <dbReference type="EMBL" id="MEK8050316.1"/>
    </source>
</evidence>
<gene>
    <name evidence="7" type="primary">grrM</name>
    <name evidence="7" type="ORF">AACH10_08695</name>
</gene>
<dbReference type="InterPro" id="IPR026357">
    <property type="entry name" value="rSAM_SPASM_GrrM_OscB"/>
</dbReference>
<dbReference type="SFLD" id="SFLDS00029">
    <property type="entry name" value="Radical_SAM"/>
    <property type="match status" value="1"/>
</dbReference>
<keyword evidence="5" id="KW-0411">Iron-sulfur</keyword>
<accession>A0ABU9CF38</accession>
<keyword evidence="4" id="KW-0408">Iron</keyword>
<name>A0ABU9CF38_9BURK</name>
<comment type="cofactor">
    <cofactor evidence="1">
        <name>[4Fe-4S] cluster</name>
        <dbReference type="ChEBI" id="CHEBI:49883"/>
    </cofactor>
</comment>
<dbReference type="RefSeq" id="WP_341409999.1">
    <property type="nucleotide sequence ID" value="NZ_JBBUTH010000004.1"/>
</dbReference>
<dbReference type="PANTHER" id="PTHR43273:SF8">
    <property type="entry name" value="RADICAL SAM DOMAIN PROTEIN"/>
    <property type="match status" value="1"/>
</dbReference>
<evidence type="ECO:0000256" key="5">
    <source>
        <dbReference type="ARBA" id="ARBA00023014"/>
    </source>
</evidence>
<dbReference type="PANTHER" id="PTHR43273">
    <property type="entry name" value="ANAEROBIC SULFATASE-MATURATING ENZYME HOMOLOG ASLB-RELATED"/>
    <property type="match status" value="1"/>
</dbReference>
<evidence type="ECO:0000256" key="3">
    <source>
        <dbReference type="ARBA" id="ARBA00022723"/>
    </source>
</evidence>
<dbReference type="InterPro" id="IPR007197">
    <property type="entry name" value="rSAM"/>
</dbReference>
<sequence>MTATWAVPAPAAVALPAGGLQLLVLQPSPFCNLDCRYCYLPDRQQRARMALPVLDRVMAQLMASGLVGPALSVVWHAGEPMAVPRRWYEAAFDVIARHAAGRPVTHHMQTNGVLIDDAWCRFFQRHDVRVGVSIDGPAALHDAQRRTRDGRGTHARVMQGIAQLRAAGIGFHTIAVLTRPALAQPDAVFDFFAGLGTREAGFNVEEVEAAHRQSTLQGTDGTAAQAITAGARAFWDRLLQRLAEAPGALRIREVAQVLAGLRDPGFGQHGGNAQNQAGRIVSVGHDGGFTFWSPELLGSVHPRLGPAVLGQLAGDAVDWRGLGQQAALRCWQAEIDAGLAACRAGCAHWRLCLGGAPANKLAELGTLAGTETLACRLGTQVVIDAVLAALERQLPISAALR</sequence>
<evidence type="ECO:0000259" key="6">
    <source>
        <dbReference type="PROSITE" id="PS51918"/>
    </source>
</evidence>
<protein>
    <submittedName>
        <fullName evidence="7">Cyclophane-forming radical SAM/SPASM peptide maturase GrrM/OscB</fullName>
    </submittedName>
</protein>
<evidence type="ECO:0000313" key="8">
    <source>
        <dbReference type="Proteomes" id="UP001365405"/>
    </source>
</evidence>
<dbReference type="Proteomes" id="UP001365405">
    <property type="component" value="Unassembled WGS sequence"/>
</dbReference>
<reference evidence="7 8" key="1">
    <citation type="submission" date="2024-04" db="EMBL/GenBank/DDBJ databases">
        <title>Novel species of the genus Ideonella isolated from streams.</title>
        <authorList>
            <person name="Lu H."/>
        </authorList>
    </citation>
    <scope>NUCLEOTIDE SEQUENCE [LARGE SCALE GENOMIC DNA]</scope>
    <source>
        <strain evidence="7 8">DXS22W</strain>
    </source>
</reference>
<comment type="caution">
    <text evidence="7">The sequence shown here is derived from an EMBL/GenBank/DDBJ whole genome shotgun (WGS) entry which is preliminary data.</text>
</comment>
<dbReference type="CDD" id="cd01335">
    <property type="entry name" value="Radical_SAM"/>
    <property type="match status" value="1"/>
</dbReference>
<dbReference type="SFLD" id="SFLDG01386">
    <property type="entry name" value="main_SPASM_domain-containing"/>
    <property type="match status" value="1"/>
</dbReference>
<dbReference type="Gene3D" id="3.20.20.70">
    <property type="entry name" value="Aldolase class I"/>
    <property type="match status" value="1"/>
</dbReference>
<keyword evidence="3" id="KW-0479">Metal-binding</keyword>
<organism evidence="7 8">
    <name type="scientific">Pseudaquabacterium inlustre</name>
    <dbReference type="NCBI Taxonomy" id="2984192"/>
    <lineage>
        <taxon>Bacteria</taxon>
        <taxon>Pseudomonadati</taxon>
        <taxon>Pseudomonadota</taxon>
        <taxon>Betaproteobacteria</taxon>
        <taxon>Burkholderiales</taxon>
        <taxon>Sphaerotilaceae</taxon>
        <taxon>Pseudaquabacterium</taxon>
    </lineage>
</organism>
<evidence type="ECO:0000256" key="1">
    <source>
        <dbReference type="ARBA" id="ARBA00001966"/>
    </source>
</evidence>
<dbReference type="Pfam" id="PF04055">
    <property type="entry name" value="Radical_SAM"/>
    <property type="match status" value="1"/>
</dbReference>
<dbReference type="PROSITE" id="PS51918">
    <property type="entry name" value="RADICAL_SAM"/>
    <property type="match status" value="1"/>
</dbReference>
<evidence type="ECO:0000256" key="2">
    <source>
        <dbReference type="ARBA" id="ARBA00022691"/>
    </source>
</evidence>
<dbReference type="InterPro" id="IPR013785">
    <property type="entry name" value="Aldolase_TIM"/>
</dbReference>
<keyword evidence="8" id="KW-1185">Reference proteome</keyword>
<dbReference type="SUPFAM" id="SSF102114">
    <property type="entry name" value="Radical SAM enzymes"/>
    <property type="match status" value="1"/>
</dbReference>
<dbReference type="InterPro" id="IPR058240">
    <property type="entry name" value="rSAM_sf"/>
</dbReference>
<proteinExistence type="predicted"/>
<dbReference type="NCBIfam" id="TIGR04261">
    <property type="entry name" value="rSAM_GlyRichRpt"/>
    <property type="match status" value="1"/>
</dbReference>
<dbReference type="SFLD" id="SFLDG01067">
    <property type="entry name" value="SPASM/twitch_domain_containing"/>
    <property type="match status" value="1"/>
</dbReference>